<dbReference type="Proteomes" id="UP000696280">
    <property type="component" value="Unassembled WGS sequence"/>
</dbReference>
<feature type="region of interest" description="Disordered" evidence="1">
    <location>
        <begin position="1"/>
        <end position="29"/>
    </location>
</feature>
<name>A0A9N9L3W6_9HELO</name>
<protein>
    <submittedName>
        <fullName evidence="2">Uncharacterized protein</fullName>
    </submittedName>
</protein>
<accession>A0A9N9L3W6</accession>
<dbReference type="EMBL" id="CAJVRL010000083">
    <property type="protein sequence ID" value="CAG8958644.1"/>
    <property type="molecule type" value="Genomic_DNA"/>
</dbReference>
<gene>
    <name evidence="2" type="ORF">HYFRA_00009961</name>
</gene>
<proteinExistence type="predicted"/>
<keyword evidence="3" id="KW-1185">Reference proteome</keyword>
<evidence type="ECO:0000313" key="2">
    <source>
        <dbReference type="EMBL" id="CAG8958644.1"/>
    </source>
</evidence>
<organism evidence="2 3">
    <name type="scientific">Hymenoscyphus fraxineus</name>
    <dbReference type="NCBI Taxonomy" id="746836"/>
    <lineage>
        <taxon>Eukaryota</taxon>
        <taxon>Fungi</taxon>
        <taxon>Dikarya</taxon>
        <taxon>Ascomycota</taxon>
        <taxon>Pezizomycotina</taxon>
        <taxon>Leotiomycetes</taxon>
        <taxon>Helotiales</taxon>
        <taxon>Helotiaceae</taxon>
        <taxon>Hymenoscyphus</taxon>
    </lineage>
</organism>
<comment type="caution">
    <text evidence="2">The sequence shown here is derived from an EMBL/GenBank/DDBJ whole genome shotgun (WGS) entry which is preliminary data.</text>
</comment>
<feature type="compositionally biased region" description="Basic residues" evidence="1">
    <location>
        <begin position="75"/>
        <end position="86"/>
    </location>
</feature>
<dbReference type="AlphaFoldDB" id="A0A9N9L3W6"/>
<evidence type="ECO:0000313" key="3">
    <source>
        <dbReference type="Proteomes" id="UP000696280"/>
    </source>
</evidence>
<evidence type="ECO:0000256" key="1">
    <source>
        <dbReference type="SAM" id="MobiDB-lite"/>
    </source>
</evidence>
<feature type="region of interest" description="Disordered" evidence="1">
    <location>
        <begin position="75"/>
        <end position="105"/>
    </location>
</feature>
<sequence length="244" mass="27281">MISNDVAPSKCVSRRRRLATPRPRPPASWHGMAMWGEPLLSPLTRSVGRIRFPSHRDVFLLGRIRLDARRLHRMPQSRLGKAKKGASGRDAYDPDDPDEPKEPGQLVRGKHCLDDAAAALSPNLDSQIEISQIATCNEIWSWSTGHMAAGRSSVWNILSSALNTCIPYRAVNLSPIQRGYGGLEVELPSFSKWDAKRRFLATSEVDMTGRVQVGSGRSFIRAKLSQPQAYNIYRMQLPDPVIHF</sequence>
<reference evidence="2" key="1">
    <citation type="submission" date="2021-07" db="EMBL/GenBank/DDBJ databases">
        <authorList>
            <person name="Durling M."/>
        </authorList>
    </citation>
    <scope>NUCLEOTIDE SEQUENCE</scope>
</reference>